<sequence>MTREPSTLFAPGVLPGPDGIELLPMPADIRAIYDAAQRNTPFSKDVDDALAAHRNAHGEAEQIEHAQRVDPADAMPSERYRAYVSQRRYAVRACIQAGMARKDIARFLGVAVYTLQKDAQALGLRLPVCQRQPSSIAGHSVEEVLSLLHELGTRTRVAARIGVTQQAVSLFCKKYELDMPQNGKKAVVLARRKEVRRLSEAGLSVSEMAQQLAVPYACITADRQALKLPRVRLPAEKMTLLGLSRAEIEALLARFQTIKAVALHLGTSGAHVSSYMKRAGLKAPRDGRCRQATTPSSDRKPLKLPGMRKPAEKMTLSGLSRAEVEILLARFQTANAVALHLGVSASSISVYMKRAGLKAPRDGRRRQATPS</sequence>
<gene>
    <name evidence="3" type="ORF">I5V89_02745</name>
    <name evidence="2" type="ORF">QEG23_001722</name>
</gene>
<comment type="caution">
    <text evidence="3">The sequence shown here is derived from an EMBL/GenBank/DDBJ whole genome shotgun (WGS) entry which is preliminary data.</text>
</comment>
<dbReference type="AlphaFoldDB" id="A0AA41CEU1"/>
<dbReference type="EMBL" id="ABLOJW010000008">
    <property type="protein sequence ID" value="EKT4092222.1"/>
    <property type="molecule type" value="Genomic_DNA"/>
</dbReference>
<dbReference type="Proteomes" id="UP000634179">
    <property type="component" value="Unassembled WGS sequence"/>
</dbReference>
<organism evidence="3 4">
    <name type="scientific">Stenotrophomonas maltophilia</name>
    <name type="common">Pseudomonas maltophilia</name>
    <name type="synonym">Xanthomonas maltophilia</name>
    <dbReference type="NCBI Taxonomy" id="40324"/>
    <lineage>
        <taxon>Bacteria</taxon>
        <taxon>Pseudomonadati</taxon>
        <taxon>Pseudomonadota</taxon>
        <taxon>Gammaproteobacteria</taxon>
        <taxon>Lysobacterales</taxon>
        <taxon>Lysobacteraceae</taxon>
        <taxon>Stenotrophomonas</taxon>
        <taxon>Stenotrophomonas maltophilia group</taxon>
    </lineage>
</organism>
<evidence type="ECO:0000313" key="3">
    <source>
        <dbReference type="EMBL" id="MBH1788785.1"/>
    </source>
</evidence>
<dbReference type="EMBL" id="JADUOV010000001">
    <property type="protein sequence ID" value="MBH1788785.1"/>
    <property type="molecule type" value="Genomic_DNA"/>
</dbReference>
<reference evidence="3" key="1">
    <citation type="submission" date="2020-11" db="EMBL/GenBank/DDBJ databases">
        <title>Enhanced detection system for hospital associated transmission using whole genome sequencing surveillance.</title>
        <authorList>
            <person name="Harrison L.H."/>
            <person name="Van Tyne D."/>
            <person name="Marsh J.W."/>
            <person name="Griffith M.P."/>
            <person name="Snyder D.J."/>
            <person name="Cooper V.S."/>
            <person name="Mustapha M."/>
        </authorList>
    </citation>
    <scope>NUCLEOTIDE SEQUENCE</scope>
    <source>
        <strain evidence="3">STEN00053</strain>
    </source>
</reference>
<protein>
    <submittedName>
        <fullName evidence="3">Uncharacterized protein</fullName>
    </submittedName>
</protein>
<name>A0AA41CEU1_STEMA</name>
<evidence type="ECO:0000256" key="1">
    <source>
        <dbReference type="SAM" id="MobiDB-lite"/>
    </source>
</evidence>
<feature type="region of interest" description="Disordered" evidence="1">
    <location>
        <begin position="281"/>
        <end position="306"/>
    </location>
</feature>
<accession>A0AA41CEU1</accession>
<dbReference type="RefSeq" id="WP_049419365.1">
    <property type="nucleotide sequence ID" value="NZ_CP102942.1"/>
</dbReference>
<reference evidence="2" key="2">
    <citation type="submission" date="2022-07" db="EMBL/GenBank/DDBJ databases">
        <authorList>
            <consortium name="DAFM: The Division of Animal and Food Microbiology"/>
        </authorList>
    </citation>
    <scope>NUCLEOTIDE SEQUENCE</scope>
    <source>
        <strain evidence="2">19MO01SH01-2</strain>
    </source>
</reference>
<dbReference type="Proteomes" id="UP001218208">
    <property type="component" value="Unassembled WGS sequence"/>
</dbReference>
<proteinExistence type="predicted"/>
<evidence type="ECO:0000313" key="2">
    <source>
        <dbReference type="EMBL" id="EKT4092222.1"/>
    </source>
</evidence>
<evidence type="ECO:0000313" key="4">
    <source>
        <dbReference type="Proteomes" id="UP000634179"/>
    </source>
</evidence>